<dbReference type="Proteomes" id="UP000001949">
    <property type="component" value="Unassembled WGS sequence"/>
</dbReference>
<feature type="region of interest" description="Disordered" evidence="1">
    <location>
        <begin position="716"/>
        <end position="735"/>
    </location>
</feature>
<dbReference type="OMA" id="MQQWLYR"/>
<keyword evidence="2" id="KW-0812">Transmembrane</keyword>
<feature type="transmembrane region" description="Helical" evidence="2">
    <location>
        <begin position="1366"/>
        <end position="1394"/>
    </location>
</feature>
<evidence type="ECO:0000313" key="3">
    <source>
        <dbReference type="EMBL" id="EAN31787.1"/>
    </source>
</evidence>
<dbReference type="SUPFAM" id="SSF50729">
    <property type="entry name" value="PH domain-like"/>
    <property type="match status" value="1"/>
</dbReference>
<dbReference type="KEGG" id="tpv:TP04_0435"/>
<dbReference type="RefSeq" id="XP_764070.1">
    <property type="nucleotide sequence ID" value="XM_758977.1"/>
</dbReference>
<reference evidence="3 4" key="1">
    <citation type="journal article" date="2005" name="Science">
        <title>Genome sequence of Theileria parva, a bovine pathogen that transforms lymphocytes.</title>
        <authorList>
            <person name="Gardner M.J."/>
            <person name="Bishop R."/>
            <person name="Shah T."/>
            <person name="de Villiers E.P."/>
            <person name="Carlton J.M."/>
            <person name="Hall N."/>
            <person name="Ren Q."/>
            <person name="Paulsen I.T."/>
            <person name="Pain A."/>
            <person name="Berriman M."/>
            <person name="Wilson R.J.M."/>
            <person name="Sato S."/>
            <person name="Ralph S.A."/>
            <person name="Mann D.J."/>
            <person name="Xiong Z."/>
            <person name="Shallom S.J."/>
            <person name="Weidman J."/>
            <person name="Jiang L."/>
            <person name="Lynn J."/>
            <person name="Weaver B."/>
            <person name="Shoaibi A."/>
            <person name="Domingo A.R."/>
            <person name="Wasawo D."/>
            <person name="Crabtree J."/>
            <person name="Wortman J.R."/>
            <person name="Haas B."/>
            <person name="Angiuoli S.V."/>
            <person name="Creasy T.H."/>
            <person name="Lu C."/>
            <person name="Suh B."/>
            <person name="Silva J.C."/>
            <person name="Utterback T.R."/>
            <person name="Feldblyum T.V."/>
            <person name="Pertea M."/>
            <person name="Allen J."/>
            <person name="Nierman W.C."/>
            <person name="Taracha E.L.N."/>
            <person name="Salzberg S.L."/>
            <person name="White O.R."/>
            <person name="Fitzhugh H.A."/>
            <person name="Morzaria S."/>
            <person name="Venter J.C."/>
            <person name="Fraser C.M."/>
            <person name="Nene V."/>
        </authorList>
    </citation>
    <scope>NUCLEOTIDE SEQUENCE [LARGE SCALE GENOMIC DNA]</scope>
    <source>
        <strain evidence="3 4">Muguga</strain>
    </source>
</reference>
<dbReference type="GeneID" id="3500573"/>
<feature type="transmembrane region" description="Helical" evidence="2">
    <location>
        <begin position="1669"/>
        <end position="1696"/>
    </location>
</feature>
<sequence>MEPPNEPTQAPSKPEFPWLPKECIFTMQQWLYRRTLHTKRYKKRYVVLHNERLYSFTKLPSFEKFDLNNIHSVLRSASNSWILTGSVVSADPDVNTGLFKWKIEFKNYKKPVTSIENINKFLTDKPDLTIGNVDHIDCIFEDVTSSVLENKSANIEPQDCLWFATTNHKIASDWLIALLYTSRYGSLYNLIYKNPSRRRFQQFTLPWYLMALDYFPNLSKDENSKQPLTSFTYIKIEIKRVFDFPMLPNAKIYCAVEFNSSFYIIQLHRFEHENLTSTPSAMVRDDDSVSSLTAYISRNSEYSIHKLPSDELSQIQVNCQKTYLGDDEGSQSSYYPTNVQFSTLENGIGKLNPQLNTVAPTNTSVPNSVAGPPEDDPQNVITRLLNLNSHKDIKKKQVVEKRSIIYDGASVYIPVYKNTTQEIVWLHFFGDYDVYMGTASIRDVDFASRDPAPVKTCMIKFIEGLNPLHYKRVDVSSYKGESTVLNKSSARSISNDRGFVELSVIIPKHLGNFLDPVIISHGSPKEYLSNASRSSISVGIQMLIANIKRVRQSFTVLKDIIHALKSILEFRSMFTSFTAMFYFILVFGIFPNRMLVIFLLPILAYIVCTHPSFIDLTFLFLLKFPILIAILPKRFTYPFLLMPKLSCILCSKKPSFLKQNAQIVDPDMVSKEEISSKTFQYSSNKKLPKSMYLNPNTNDEAEVIVNPFSAANAIQVNTDSNRKRDKSQDSFDENNMLNQPTYVDFEKRISVHLNSLPMITSKHLLNDSIEITRYKGTRIETCKHRGIIMSYLSVMFINEMGVELFDSVHGDGLSIIKGYHDIYYNIPPYRHVPFWPNVKFTLYFLFYMFFLTFFGGISNFQLLHLLHRNKLICRLTLESKGVVETKPKSQQQQTKQKNVSLYENERRILFGKFSKLNLRFYERGYFSTEDGQFVSVDLSKYLVRLVVNENTDQEGWTYAKNWNSQFTNKPNSMTFVRRRKWILTPNDSKNIEYILKSRFSSKLSSDYFVNMAQNDKNNQVENDCVSLTSDESWGTSKLSTANVKNNLNEIALEDKNKLVNGIGLEQLGINENSKATKKSSDTNYDISSQDDENIARLYFRKGKVKRLVDRIKDARERRKTQKQDNSNMQQYINSLVGNKTSDKSSDIDKQKQPRRLHLLRALRKGKYSENISTTSELGNNHVNNLLQDTEPEIRSVYSGLRYREKSESSLQTISDVQNEGDGNDLLMSLMNLNQNDPSQTISENEIFLPSTITLNLNEDILPQPSSLNDTTPFDPNYVKKRPPKVTTIRKLYRFTKPLEKDIITKEQSATKLSTSKIAKLVNYLTSLHNPDETPMSDRTPYSTISQFSTDSQGVKRKSMIRKVFETMFAILFALPICILLDLGKLFVGFFWLLLRTVLGIPEPVEERRPTVTKQRVFKYRAVCRLAMTEEDELYFRLVKPRRCFMLGERLKIFKRICYAENMYFVHNLNKLMIDSTRKYGSESDSSSDEESVGSLMALRESMERSFSNQYLEDSDTLLESDIETINRNEITSEDDLEDLRTFSMNPFDLDESDEEILNMMRKSYDSTENIEETVKKVKKKKGKIANYISGIYSKRMSRKGKYVDEQHLSDYDQDSDENIETGNKIGVIGMLKKVKDQIVMANYKINLYNMRFEKFLNMFSWKNYSVTTIVLFLLILIIMINLFFSIEIIMLAYILYQFKAGYKRGTWERIVLSTTKRHISKAIVELEIFRPFWDLSTHQIQVLSNRIKAFSSIELEINTIREAKDEAHLAYIVSDRLINGKFARNWKRYRWINNLFRQAPCKQY</sequence>
<dbReference type="STRING" id="5875.Q4N2B6"/>
<feature type="compositionally biased region" description="Basic and acidic residues" evidence="1">
    <location>
        <begin position="720"/>
        <end position="729"/>
    </location>
</feature>
<keyword evidence="4" id="KW-1185">Reference proteome</keyword>
<feature type="transmembrane region" description="Helical" evidence="2">
    <location>
        <begin position="840"/>
        <end position="860"/>
    </location>
</feature>
<organism evidence="3 4">
    <name type="scientific">Theileria parva</name>
    <name type="common">East coast fever infection agent</name>
    <dbReference type="NCBI Taxonomy" id="5875"/>
    <lineage>
        <taxon>Eukaryota</taxon>
        <taxon>Sar</taxon>
        <taxon>Alveolata</taxon>
        <taxon>Apicomplexa</taxon>
        <taxon>Aconoidasida</taxon>
        <taxon>Piroplasmida</taxon>
        <taxon>Theileriidae</taxon>
        <taxon>Theileria</taxon>
    </lineage>
</organism>
<evidence type="ECO:0008006" key="5">
    <source>
        <dbReference type="Google" id="ProtNLM"/>
    </source>
</evidence>
<proteinExistence type="predicted"/>
<evidence type="ECO:0000256" key="2">
    <source>
        <dbReference type="SAM" id="Phobius"/>
    </source>
</evidence>
<evidence type="ECO:0000313" key="4">
    <source>
        <dbReference type="Proteomes" id="UP000001949"/>
    </source>
</evidence>
<accession>Q4N2B6</accession>
<dbReference type="eggNOG" id="ENOG502QX4C">
    <property type="taxonomic scope" value="Eukaryota"/>
</dbReference>
<keyword evidence="2" id="KW-1133">Transmembrane helix</keyword>
<dbReference type="VEuPathDB" id="PiroplasmaDB:TpMuguga_04g00435"/>
<evidence type="ECO:0000256" key="1">
    <source>
        <dbReference type="SAM" id="MobiDB-lite"/>
    </source>
</evidence>
<dbReference type="EMBL" id="AAGK01000004">
    <property type="protein sequence ID" value="EAN31787.1"/>
    <property type="molecule type" value="Genomic_DNA"/>
</dbReference>
<gene>
    <name evidence="3" type="ordered locus">TP04_0435</name>
</gene>
<protein>
    <recommendedName>
        <fullName evidence="5">PH domain-containing protein</fullName>
    </recommendedName>
</protein>
<name>Q4N2B6_THEPA</name>
<comment type="caution">
    <text evidence="3">The sequence shown here is derived from an EMBL/GenBank/DDBJ whole genome shotgun (WGS) entry which is preliminary data.</text>
</comment>
<feature type="transmembrane region" description="Helical" evidence="2">
    <location>
        <begin position="581"/>
        <end position="607"/>
    </location>
</feature>
<keyword evidence="2" id="KW-0472">Membrane</keyword>
<dbReference type="InParanoid" id="Q4N2B6"/>